<evidence type="ECO:0000313" key="2">
    <source>
        <dbReference type="EMBL" id="CAL4776357.1"/>
    </source>
</evidence>
<reference evidence="1" key="1">
    <citation type="submission" date="2022-10" db="EMBL/GenBank/DDBJ databases">
        <authorList>
            <person name="Chen Y."/>
            <person name="Dougan E. K."/>
            <person name="Chan C."/>
            <person name="Rhodes N."/>
            <person name="Thang M."/>
        </authorList>
    </citation>
    <scope>NUCLEOTIDE SEQUENCE</scope>
</reference>
<dbReference type="EMBL" id="CAMXCT020001329">
    <property type="protein sequence ID" value="CAL1142420.1"/>
    <property type="molecule type" value="Genomic_DNA"/>
</dbReference>
<evidence type="ECO:0000313" key="1">
    <source>
        <dbReference type="EMBL" id="CAI3989045.1"/>
    </source>
</evidence>
<proteinExistence type="predicted"/>
<dbReference type="EMBL" id="CAMXCT010001329">
    <property type="protein sequence ID" value="CAI3989045.1"/>
    <property type="molecule type" value="Genomic_DNA"/>
</dbReference>
<name>A0A9P1FW82_9DINO</name>
<organism evidence="1">
    <name type="scientific">Cladocopium goreaui</name>
    <dbReference type="NCBI Taxonomy" id="2562237"/>
    <lineage>
        <taxon>Eukaryota</taxon>
        <taxon>Sar</taxon>
        <taxon>Alveolata</taxon>
        <taxon>Dinophyceae</taxon>
        <taxon>Suessiales</taxon>
        <taxon>Symbiodiniaceae</taxon>
        <taxon>Cladocopium</taxon>
    </lineage>
</organism>
<accession>A0A9P1FW82</accession>
<dbReference type="Proteomes" id="UP001152797">
    <property type="component" value="Unassembled WGS sequence"/>
</dbReference>
<dbReference type="AlphaFoldDB" id="A0A9P1FW82"/>
<protein>
    <submittedName>
        <fullName evidence="1">Uncharacterized protein</fullName>
    </submittedName>
</protein>
<reference evidence="2 3" key="2">
    <citation type="submission" date="2024-05" db="EMBL/GenBank/DDBJ databases">
        <authorList>
            <person name="Chen Y."/>
            <person name="Shah S."/>
            <person name="Dougan E. K."/>
            <person name="Thang M."/>
            <person name="Chan C."/>
        </authorList>
    </citation>
    <scope>NUCLEOTIDE SEQUENCE [LARGE SCALE GENOMIC DNA]</scope>
</reference>
<gene>
    <name evidence="1" type="ORF">C1SCF055_LOCUS16144</name>
</gene>
<sequence length="94" mass="10775">MILTSPSRDDFATGAAFDPETFRFFQENQDPEHPEEVEEDIDADSAEEAKLKSCWSDTVRSLHASRETTTYRLVFMSSLQTCTCRYYHTPADVT</sequence>
<keyword evidence="3" id="KW-1185">Reference proteome</keyword>
<evidence type="ECO:0000313" key="3">
    <source>
        <dbReference type="Proteomes" id="UP001152797"/>
    </source>
</evidence>
<comment type="caution">
    <text evidence="1">The sequence shown here is derived from an EMBL/GenBank/DDBJ whole genome shotgun (WGS) entry which is preliminary data.</text>
</comment>
<dbReference type="EMBL" id="CAMXCT030001329">
    <property type="protein sequence ID" value="CAL4776357.1"/>
    <property type="molecule type" value="Genomic_DNA"/>
</dbReference>